<proteinExistence type="predicted"/>
<protein>
    <submittedName>
        <fullName evidence="1">Uncharacterized protein</fullName>
    </submittedName>
</protein>
<evidence type="ECO:0000313" key="2">
    <source>
        <dbReference type="Proteomes" id="UP001344251"/>
    </source>
</evidence>
<gene>
    <name evidence="1" type="ORF">OG863_05640</name>
</gene>
<organism evidence="1 2">
    <name type="scientific">Streptomyces decoyicus</name>
    <dbReference type="NCBI Taxonomy" id="249567"/>
    <lineage>
        <taxon>Bacteria</taxon>
        <taxon>Bacillati</taxon>
        <taxon>Actinomycetota</taxon>
        <taxon>Actinomycetes</taxon>
        <taxon>Kitasatosporales</taxon>
        <taxon>Streptomycetaceae</taxon>
        <taxon>Streptomyces</taxon>
    </lineage>
</organism>
<dbReference type="RefSeq" id="WP_326616780.1">
    <property type="nucleotide sequence ID" value="NZ_CP109106.1"/>
</dbReference>
<sequence>MTVTRAVVEVRARGWAASDAACGGEEAQEMNQSVAGRTATASTPVGTWREELLLERGTYTSTLRFTPNGRTLLLAGPRPGCVGAGTWTATGAGRFSFRLAELVFDPDGTFTGWVDIEQHVVQTGDTFTSSGVSHVYDADDQLLERAEVAARGTRSR</sequence>
<dbReference type="EMBL" id="CP109106">
    <property type="protein sequence ID" value="WSB67487.1"/>
    <property type="molecule type" value="Genomic_DNA"/>
</dbReference>
<evidence type="ECO:0000313" key="1">
    <source>
        <dbReference type="EMBL" id="WSB67487.1"/>
    </source>
</evidence>
<dbReference type="Proteomes" id="UP001344251">
    <property type="component" value="Chromosome"/>
</dbReference>
<accession>A0ABZ1FBS5</accession>
<keyword evidence="2" id="KW-1185">Reference proteome</keyword>
<reference evidence="1 2" key="1">
    <citation type="submission" date="2022-10" db="EMBL/GenBank/DDBJ databases">
        <title>The complete genomes of actinobacterial strains from the NBC collection.</title>
        <authorList>
            <person name="Joergensen T.S."/>
            <person name="Alvarez Arevalo M."/>
            <person name="Sterndorff E.B."/>
            <person name="Faurdal D."/>
            <person name="Vuksanovic O."/>
            <person name="Mourched A.-S."/>
            <person name="Charusanti P."/>
            <person name="Shaw S."/>
            <person name="Blin K."/>
            <person name="Weber T."/>
        </authorList>
    </citation>
    <scope>NUCLEOTIDE SEQUENCE [LARGE SCALE GENOMIC DNA]</scope>
    <source>
        <strain evidence="1 2">NBC 01774</strain>
    </source>
</reference>
<name>A0ABZ1FBS5_9ACTN</name>